<name>A0A371XJT2_9HYPH</name>
<gene>
    <name evidence="2" type="ORF">DY251_01660</name>
</gene>
<keyword evidence="1" id="KW-0812">Transmembrane</keyword>
<dbReference type="RefSeq" id="WP_116622083.1">
    <property type="nucleotide sequence ID" value="NZ_QURN01000001.1"/>
</dbReference>
<reference evidence="3" key="1">
    <citation type="submission" date="2018-08" db="EMBL/GenBank/DDBJ databases">
        <authorList>
            <person name="Im W.T."/>
        </authorList>
    </citation>
    <scope>NUCLEOTIDE SEQUENCE [LARGE SCALE GENOMIC DNA]</scope>
    <source>
        <strain evidence="3">LA-28</strain>
    </source>
</reference>
<accession>A0A371XJT2</accession>
<keyword evidence="3" id="KW-1185">Reference proteome</keyword>
<feature type="transmembrane region" description="Helical" evidence="1">
    <location>
        <begin position="73"/>
        <end position="92"/>
    </location>
</feature>
<evidence type="ECO:0000256" key="1">
    <source>
        <dbReference type="SAM" id="Phobius"/>
    </source>
</evidence>
<organism evidence="2 3">
    <name type="scientific">Mesorhizobium denitrificans</name>
    <dbReference type="NCBI Taxonomy" id="2294114"/>
    <lineage>
        <taxon>Bacteria</taxon>
        <taxon>Pseudomonadati</taxon>
        <taxon>Pseudomonadota</taxon>
        <taxon>Alphaproteobacteria</taxon>
        <taxon>Hyphomicrobiales</taxon>
        <taxon>Phyllobacteriaceae</taxon>
        <taxon>Mesorhizobium</taxon>
    </lineage>
</organism>
<comment type="caution">
    <text evidence="2">The sequence shown here is derived from an EMBL/GenBank/DDBJ whole genome shotgun (WGS) entry which is preliminary data.</text>
</comment>
<evidence type="ECO:0008006" key="4">
    <source>
        <dbReference type="Google" id="ProtNLM"/>
    </source>
</evidence>
<proteinExistence type="predicted"/>
<keyword evidence="1" id="KW-0472">Membrane</keyword>
<dbReference type="EMBL" id="QURN01000001">
    <property type="protein sequence ID" value="RFC69463.1"/>
    <property type="molecule type" value="Genomic_DNA"/>
</dbReference>
<protein>
    <recommendedName>
        <fullName evidence="4">PetM family of cytochrome b6f complex subunit 7</fullName>
    </recommendedName>
</protein>
<evidence type="ECO:0000313" key="3">
    <source>
        <dbReference type="Proteomes" id="UP000262379"/>
    </source>
</evidence>
<dbReference type="AlphaFoldDB" id="A0A371XJT2"/>
<evidence type="ECO:0000313" key="2">
    <source>
        <dbReference type="EMBL" id="RFC69463.1"/>
    </source>
</evidence>
<keyword evidence="1" id="KW-1133">Transmembrane helix</keyword>
<dbReference type="Proteomes" id="UP000262379">
    <property type="component" value="Unassembled WGS sequence"/>
</dbReference>
<sequence length="104" mass="11320">MIRFFFRLLATLVLAGAVIMGVLDATRTVAAGALVMTPLGESWSATFPASLASLQAFMQAKANWLWDPVLTTVLELPGFAMLGTLAFLLYAIGHKPEHLRDEWA</sequence>